<protein>
    <recommendedName>
        <fullName evidence="5">FYVE-type domain-containing protein</fullName>
    </recommendedName>
</protein>
<evidence type="ECO:0000256" key="1">
    <source>
        <dbReference type="ARBA" id="ARBA00022723"/>
    </source>
</evidence>
<name>A0AB34JNJ3_PRYPA</name>
<dbReference type="InterPro" id="IPR051765">
    <property type="entry name" value="PH_domain-containing_F"/>
</dbReference>
<dbReference type="PROSITE" id="PS50178">
    <property type="entry name" value="ZF_FYVE"/>
    <property type="match status" value="1"/>
</dbReference>
<dbReference type="GO" id="GO:0008270">
    <property type="term" value="F:zinc ion binding"/>
    <property type="evidence" value="ECO:0007669"/>
    <property type="project" value="UniProtKB-KW"/>
</dbReference>
<gene>
    <name evidence="6" type="ORF">AB1Y20_018036</name>
</gene>
<reference evidence="6 7" key="1">
    <citation type="journal article" date="2024" name="Science">
        <title>Giant polyketide synthase enzymes in the biosynthesis of giant marine polyether toxins.</title>
        <authorList>
            <person name="Fallon T.R."/>
            <person name="Shende V.V."/>
            <person name="Wierzbicki I.H."/>
            <person name="Pendleton A.L."/>
            <person name="Watervoot N.F."/>
            <person name="Auber R.P."/>
            <person name="Gonzalez D.J."/>
            <person name="Wisecaver J.H."/>
            <person name="Moore B.S."/>
        </authorList>
    </citation>
    <scope>NUCLEOTIDE SEQUENCE [LARGE SCALE GENOMIC DNA]</scope>
    <source>
        <strain evidence="6 7">12B1</strain>
    </source>
</reference>
<dbReference type="InterPro" id="IPR013083">
    <property type="entry name" value="Znf_RING/FYVE/PHD"/>
</dbReference>
<dbReference type="SMART" id="SM00064">
    <property type="entry name" value="FYVE"/>
    <property type="match status" value="1"/>
</dbReference>
<dbReference type="InterPro" id="IPR000306">
    <property type="entry name" value="Znf_FYVE"/>
</dbReference>
<keyword evidence="7" id="KW-1185">Reference proteome</keyword>
<evidence type="ECO:0000259" key="5">
    <source>
        <dbReference type="PROSITE" id="PS50178"/>
    </source>
</evidence>
<keyword evidence="1" id="KW-0479">Metal-binding</keyword>
<dbReference type="Gene3D" id="3.30.40.10">
    <property type="entry name" value="Zinc/RING finger domain, C3HC4 (zinc finger)"/>
    <property type="match status" value="1"/>
</dbReference>
<dbReference type="InterPro" id="IPR011011">
    <property type="entry name" value="Znf_FYVE_PHD"/>
</dbReference>
<dbReference type="InterPro" id="IPR017455">
    <property type="entry name" value="Znf_FYVE-rel"/>
</dbReference>
<dbReference type="EMBL" id="JBGBPQ010000006">
    <property type="protein sequence ID" value="KAL1523076.1"/>
    <property type="molecule type" value="Genomic_DNA"/>
</dbReference>
<accession>A0AB34JNJ3</accession>
<dbReference type="GO" id="GO:0008333">
    <property type="term" value="P:endosome to lysosome transport"/>
    <property type="evidence" value="ECO:0007669"/>
    <property type="project" value="TreeGrafter"/>
</dbReference>
<dbReference type="Proteomes" id="UP001515480">
    <property type="component" value="Unassembled WGS sequence"/>
</dbReference>
<evidence type="ECO:0000313" key="7">
    <source>
        <dbReference type="Proteomes" id="UP001515480"/>
    </source>
</evidence>
<keyword evidence="3" id="KW-0862">Zinc</keyword>
<feature type="domain" description="FYVE-type" evidence="5">
    <location>
        <begin position="65"/>
        <end position="120"/>
    </location>
</feature>
<evidence type="ECO:0000313" key="6">
    <source>
        <dbReference type="EMBL" id="KAL1523076.1"/>
    </source>
</evidence>
<dbReference type="AlphaFoldDB" id="A0AB34JNJ3"/>
<dbReference type="GO" id="GO:0007032">
    <property type="term" value="P:endosome organization"/>
    <property type="evidence" value="ECO:0007669"/>
    <property type="project" value="TreeGrafter"/>
</dbReference>
<comment type="caution">
    <text evidence="6">The sequence shown here is derived from an EMBL/GenBank/DDBJ whole genome shotgun (WGS) entry which is preliminary data.</text>
</comment>
<evidence type="ECO:0000256" key="4">
    <source>
        <dbReference type="PROSITE-ProRule" id="PRU00091"/>
    </source>
</evidence>
<evidence type="ECO:0000256" key="2">
    <source>
        <dbReference type="ARBA" id="ARBA00022771"/>
    </source>
</evidence>
<dbReference type="SUPFAM" id="SSF57903">
    <property type="entry name" value="FYVE/PHD zinc finger"/>
    <property type="match status" value="1"/>
</dbReference>
<dbReference type="PANTHER" id="PTHR46280">
    <property type="entry name" value="PLECKSTRIN HOMOLOGY DOMAIN-CONTAINING FAMILY F MEMBER 2-RELATED"/>
    <property type="match status" value="1"/>
</dbReference>
<keyword evidence="2 4" id="KW-0863">Zinc-finger</keyword>
<dbReference type="GO" id="GO:0035091">
    <property type="term" value="F:phosphatidylinositol binding"/>
    <property type="evidence" value="ECO:0007669"/>
    <property type="project" value="TreeGrafter"/>
</dbReference>
<dbReference type="GO" id="GO:0005769">
    <property type="term" value="C:early endosome"/>
    <property type="evidence" value="ECO:0007669"/>
    <property type="project" value="TreeGrafter"/>
</dbReference>
<evidence type="ECO:0000256" key="3">
    <source>
        <dbReference type="ARBA" id="ARBA00022833"/>
    </source>
</evidence>
<proteinExistence type="predicted"/>
<dbReference type="PANTHER" id="PTHR46280:SF3">
    <property type="entry name" value="PLECKSTRIN HOMOLOGY DOMAIN-CONTAINING FAMILY F MEMBER 1 HOMOLOG"/>
    <property type="match status" value="1"/>
</dbReference>
<dbReference type="Pfam" id="PF01363">
    <property type="entry name" value="FYVE"/>
    <property type="match status" value="1"/>
</dbReference>
<sequence>MFAIPGGVDGASQGSLRRVSSGNDLLVMGGVKRREGDGTRRLLHFLREGAQLVCGDHTPAHFVPDALATTCHACQVSFSLVERRHHCRLCGQLFCGRCSRGRCALLGWGESACVRVCDWCEHLETAELPLLLAGDVWTVCRERSSPARRQQPITIRETSLVWLSSDQSTLVCTSWPPSGNEGLLKLARMNEVVQVQQTDASLTLVSVKGVRLELYGTEESARDWAMALQALLRVTALRRETAKLSDTAQQLVSGSAAVRQARERRANALLQQQQARLIEMLDVREKTVAELACMSAARKSEAEFRARLEAARRRLLERRACGWTRRALAEGRDRVRNG</sequence>
<organism evidence="6 7">
    <name type="scientific">Prymnesium parvum</name>
    <name type="common">Toxic golden alga</name>
    <dbReference type="NCBI Taxonomy" id="97485"/>
    <lineage>
        <taxon>Eukaryota</taxon>
        <taxon>Haptista</taxon>
        <taxon>Haptophyta</taxon>
        <taxon>Prymnesiophyceae</taxon>
        <taxon>Prymnesiales</taxon>
        <taxon>Prymnesiaceae</taxon>
        <taxon>Prymnesium</taxon>
    </lineage>
</organism>